<dbReference type="PATRIC" id="fig|1279009.4.peg.2338"/>
<protein>
    <submittedName>
        <fullName evidence="2">Putative glycoside hydrolase</fullName>
    </submittedName>
</protein>
<keyword evidence="3" id="KW-1185">Reference proteome</keyword>
<gene>
    <name evidence="2" type="ORF">ADICEAN_02306</name>
</gene>
<accession>M7NVP9</accession>
<comment type="caution">
    <text evidence="2">The sequence shown here is derived from an EMBL/GenBank/DDBJ whole genome shotgun (WGS) entry which is preliminary data.</text>
</comment>
<dbReference type="EMBL" id="AODQ01000054">
    <property type="protein sequence ID" value="EMR02554.1"/>
    <property type="molecule type" value="Genomic_DNA"/>
</dbReference>
<evidence type="ECO:0000313" key="3">
    <source>
        <dbReference type="Proteomes" id="UP000011910"/>
    </source>
</evidence>
<dbReference type="eggNOG" id="COG0075">
    <property type="taxonomic scope" value="Bacteria"/>
</dbReference>
<evidence type="ECO:0000259" key="1">
    <source>
        <dbReference type="Pfam" id="PF16410"/>
    </source>
</evidence>
<dbReference type="AlphaFoldDB" id="M7NVP9"/>
<dbReference type="InterPro" id="IPR032186">
    <property type="entry name" value="DUF5018"/>
</dbReference>
<reference evidence="2 3" key="1">
    <citation type="journal article" date="2013" name="Genome Announc.">
        <title>Draft Genome Sequence of Cesiribacter andamanensis Strain AMV16T, Isolated from a Soil Sample from a Mud Volcano in the Andaman Islands, India.</title>
        <authorList>
            <person name="Shivaji S."/>
            <person name="Ara S."/>
            <person name="Begum Z."/>
            <person name="Srinivas T.N."/>
            <person name="Singh A."/>
            <person name="Kumar Pinnaka A."/>
        </authorList>
    </citation>
    <scope>NUCLEOTIDE SEQUENCE [LARGE SCALE GENOMIC DNA]</scope>
    <source>
        <strain evidence="2 3">AMV16</strain>
    </source>
</reference>
<dbReference type="GO" id="GO:0016787">
    <property type="term" value="F:hydrolase activity"/>
    <property type="evidence" value="ECO:0007669"/>
    <property type="project" value="UniProtKB-KW"/>
</dbReference>
<keyword evidence="2" id="KW-0378">Hydrolase</keyword>
<dbReference type="Pfam" id="PF16410">
    <property type="entry name" value="DUF5018"/>
    <property type="match status" value="1"/>
</dbReference>
<proteinExistence type="predicted"/>
<dbReference type="Proteomes" id="UP000011910">
    <property type="component" value="Unassembled WGS sequence"/>
</dbReference>
<evidence type="ECO:0000313" key="2">
    <source>
        <dbReference type="EMBL" id="EMR02554.1"/>
    </source>
</evidence>
<dbReference type="InterPro" id="IPR011047">
    <property type="entry name" value="Quinoprotein_ADH-like_sf"/>
</dbReference>
<dbReference type="Gene3D" id="2.60.40.2340">
    <property type="match status" value="1"/>
</dbReference>
<feature type="domain" description="DUF5018" evidence="1">
    <location>
        <begin position="58"/>
        <end position="283"/>
    </location>
</feature>
<organism evidence="2 3">
    <name type="scientific">Cesiribacter andamanensis AMV16</name>
    <dbReference type="NCBI Taxonomy" id="1279009"/>
    <lineage>
        <taxon>Bacteria</taxon>
        <taxon>Pseudomonadati</taxon>
        <taxon>Bacteroidota</taxon>
        <taxon>Cytophagia</taxon>
        <taxon>Cytophagales</taxon>
        <taxon>Cesiribacteraceae</taxon>
        <taxon>Cesiribacter</taxon>
    </lineage>
</organism>
<dbReference type="SUPFAM" id="SSF50998">
    <property type="entry name" value="Quinoprotein alcohol dehydrogenase-like"/>
    <property type="match status" value="1"/>
</dbReference>
<name>M7NVP9_9BACT</name>
<sequence length="483" mass="51256">MQIEQDTFLRIIQINLTKMMKLNFFKHANLLVMALVLGFAVSSCKDDDSGPTLSDAADITAFSFAGINPPVAGVISGTTITATVPYDVDVTTLVPTIAVSERATIAPASGVARDFSQPVTYTVTAENGTTTRTYTVNVTQENPPSIAVAPLWQRNLAEGGLPAWFTANNDRDLAVHGNFVYVHNNNDKIRVVSAADGTDVLVREDLEFIDGKENFASGNLFLLGTDTDSQGRIVASNLRVGSADQHPWNVYVWNDKDAEQELLFQYPTPEGYRLGENLTVVGDVRGNATIYVPGGGFGTQNNKMLKFTISGGEVNTTPDIIELGEITNMGNAPDVVAVSNEANSNLIVAGTGIGGIAEYTSAGALVGRLPAALNTGETALLFSFALDVAAFELSGRKIVATTATDFTENAATSGYLYLIDYTDGWDNVTAANIERVPFTPDGNIDTNFNGTGGVDVVVSGNTATVYAVITNFGIGAYTVTIEQ</sequence>
<dbReference type="STRING" id="1279009.ADICEAN_02306"/>